<reference evidence="3 4" key="1">
    <citation type="journal article" date="2015" name="Nature">
        <title>rRNA introns, odd ribosomes, and small enigmatic genomes across a large radiation of phyla.</title>
        <authorList>
            <person name="Brown C.T."/>
            <person name="Hug L.A."/>
            <person name="Thomas B.C."/>
            <person name="Sharon I."/>
            <person name="Castelle C.J."/>
            <person name="Singh A."/>
            <person name="Wilkins M.J."/>
            <person name="Williams K.H."/>
            <person name="Banfield J.F."/>
        </authorList>
    </citation>
    <scope>NUCLEOTIDE SEQUENCE [LARGE SCALE GENOMIC DNA]</scope>
</reference>
<proteinExistence type="predicted"/>
<dbReference type="InterPro" id="IPR029063">
    <property type="entry name" value="SAM-dependent_MTases_sf"/>
</dbReference>
<dbReference type="EMBL" id="LBVU01000007">
    <property type="protein sequence ID" value="KKQ91489.1"/>
    <property type="molecule type" value="Genomic_DNA"/>
</dbReference>
<dbReference type="PANTHER" id="PTHR44068:SF11">
    <property type="entry name" value="GERANYL DIPHOSPHATE 2-C-METHYLTRANSFERASE"/>
    <property type="match status" value="1"/>
</dbReference>
<evidence type="ECO:0000313" key="4">
    <source>
        <dbReference type="Proteomes" id="UP000034774"/>
    </source>
</evidence>
<evidence type="ECO:0000259" key="2">
    <source>
        <dbReference type="Pfam" id="PF08241"/>
    </source>
</evidence>
<organism evidence="3 4">
    <name type="scientific">Candidatus Woesebacteria bacterium GW2011_GWB1_39_10</name>
    <dbReference type="NCBI Taxonomy" id="1618572"/>
    <lineage>
        <taxon>Bacteria</taxon>
        <taxon>Candidatus Woeseibacteriota</taxon>
    </lineage>
</organism>
<comment type="caution">
    <text evidence="3">The sequence shown here is derived from an EMBL/GenBank/DDBJ whole genome shotgun (WGS) entry which is preliminary data.</text>
</comment>
<dbReference type="SUPFAM" id="SSF53335">
    <property type="entry name" value="S-adenosyl-L-methionine-dependent methyltransferases"/>
    <property type="match status" value="1"/>
</dbReference>
<gene>
    <name evidence="3" type="ORF">UT17_C0007G0015</name>
</gene>
<dbReference type="Proteomes" id="UP000034774">
    <property type="component" value="Unassembled WGS sequence"/>
</dbReference>
<protein>
    <submittedName>
        <fullName evidence="3">Methyltransferase type 11</fullName>
    </submittedName>
</protein>
<dbReference type="InterPro" id="IPR013216">
    <property type="entry name" value="Methyltransf_11"/>
</dbReference>
<name>A0A0G0P051_9BACT</name>
<dbReference type="GO" id="GO:0032259">
    <property type="term" value="P:methylation"/>
    <property type="evidence" value="ECO:0007669"/>
    <property type="project" value="UniProtKB-KW"/>
</dbReference>
<dbReference type="GO" id="GO:0008757">
    <property type="term" value="F:S-adenosylmethionine-dependent methyltransferase activity"/>
    <property type="evidence" value="ECO:0007669"/>
    <property type="project" value="InterPro"/>
</dbReference>
<feature type="domain" description="Methyltransferase type 11" evidence="2">
    <location>
        <begin position="91"/>
        <end position="182"/>
    </location>
</feature>
<dbReference type="PANTHER" id="PTHR44068">
    <property type="entry name" value="ZGC:194242"/>
    <property type="match status" value="1"/>
</dbReference>
<accession>A0A0G0P051</accession>
<dbReference type="STRING" id="1618572.UT17_C0007G0015"/>
<evidence type="ECO:0000313" key="3">
    <source>
        <dbReference type="EMBL" id="KKQ91489.1"/>
    </source>
</evidence>
<keyword evidence="3" id="KW-0489">Methyltransferase</keyword>
<dbReference type="Gene3D" id="3.40.50.150">
    <property type="entry name" value="Vaccinia Virus protein VP39"/>
    <property type="match status" value="1"/>
</dbReference>
<dbReference type="InterPro" id="IPR050447">
    <property type="entry name" value="Erg6_SMT_methyltransf"/>
</dbReference>
<dbReference type="Pfam" id="PF08241">
    <property type="entry name" value="Methyltransf_11"/>
    <property type="match status" value="1"/>
</dbReference>
<sequence length="326" mass="37503">MEYNCQERMGTNMSTLNQIIKPKLLYKLKIKKGEIPNFLTRLDKNSHYQADIWSDKTYKVDPKTHVFTTIQEHFGNRLIKSIKLKKNSVVVDVGCFIGEKLWQINNKLSLGIGVDIAIPSLKAAQDIDIYGNKYIAADLENLPFKDNSVDLVMVFDVIEHLTHAGKGFSEVARVLKPNGQFLLHIPIKDNKWSFFGWKQKLSPKEAQKEYFDVGHAPERMLTSAQIKSYLKKNNLKIEKEIFYNSFLVHFFDRELNKLASKLFVNLLSKGKSKVSTTRSVHTGKTGKIRNFYGEAIVPILEFLSWPDWILSKLKVGNTYFVLAQKK</sequence>
<evidence type="ECO:0000256" key="1">
    <source>
        <dbReference type="ARBA" id="ARBA00022679"/>
    </source>
</evidence>
<dbReference type="CDD" id="cd02440">
    <property type="entry name" value="AdoMet_MTases"/>
    <property type="match status" value="1"/>
</dbReference>
<dbReference type="AlphaFoldDB" id="A0A0G0P051"/>
<keyword evidence="1 3" id="KW-0808">Transferase</keyword>